<organism evidence="2 3">
    <name type="scientific">Glutinoglossum americanum</name>
    <dbReference type="NCBI Taxonomy" id="1670608"/>
    <lineage>
        <taxon>Eukaryota</taxon>
        <taxon>Fungi</taxon>
        <taxon>Dikarya</taxon>
        <taxon>Ascomycota</taxon>
        <taxon>Pezizomycotina</taxon>
        <taxon>Geoglossomycetes</taxon>
        <taxon>Geoglossales</taxon>
        <taxon>Geoglossaceae</taxon>
        <taxon>Glutinoglossum</taxon>
    </lineage>
</organism>
<dbReference type="Proteomes" id="UP000698800">
    <property type="component" value="Unassembled WGS sequence"/>
</dbReference>
<evidence type="ECO:0000256" key="1">
    <source>
        <dbReference type="SAM" id="MobiDB-lite"/>
    </source>
</evidence>
<protein>
    <submittedName>
        <fullName evidence="2">Uncharacterized protein</fullName>
    </submittedName>
</protein>
<proteinExistence type="predicted"/>
<sequence>MRTIPLAKAVKTERTHEENQERAYIAASRRSDRSLEARVESARRASEIHKRRTGRSLRVTEQDVINEEMYEEEDDDLPHQYRRLTAGLQTGSSDFNRKLAAYLTNHVAMRSALDQAVTTSYAQSFPNAPQFVHNRQSMYQSPFMTQPMAQQALYHPAMFQQVPLYQMPGATSFMQPSPPAPIPLQRPVIDPLHSVTSPPPLEPHHGRAISMTVGPLTPSPSTSTSTSKAHTPQTKLTPQQTSASLNMDYNQQMMIQQQHQLMQSSSAINSGMNSLSLNPPCEDYASPYTMSLPPETQMLLGNTLNPNDPLTPAMMAGSEILPSYYNYDSYSLDTKLQQASPCDGLTVALAPNELDLTPPDDYAAGLNPAPGQNFDIAFRVPAKALPLSRNNSSMLTSDGSVPIVDKEWATFIENDWDQVTV</sequence>
<reference evidence="2" key="1">
    <citation type="submission" date="2021-03" db="EMBL/GenBank/DDBJ databases">
        <title>Comparative genomics and phylogenomic investigation of the class Geoglossomycetes provide insights into ecological specialization and systematics.</title>
        <authorList>
            <person name="Melie T."/>
            <person name="Pirro S."/>
            <person name="Miller A.N."/>
            <person name="Quandt A."/>
        </authorList>
    </citation>
    <scope>NUCLEOTIDE SEQUENCE</scope>
    <source>
        <strain evidence="2">GBOQ0MN5Z8</strain>
    </source>
</reference>
<feature type="compositionally biased region" description="Polar residues" evidence="1">
    <location>
        <begin position="228"/>
        <end position="239"/>
    </location>
</feature>
<feature type="region of interest" description="Disordered" evidence="1">
    <location>
        <begin position="1"/>
        <end position="46"/>
    </location>
</feature>
<dbReference type="AlphaFoldDB" id="A0A9P8HYQ2"/>
<keyword evidence="3" id="KW-1185">Reference proteome</keyword>
<evidence type="ECO:0000313" key="2">
    <source>
        <dbReference type="EMBL" id="KAH0542360.1"/>
    </source>
</evidence>
<feature type="compositionally biased region" description="Basic and acidic residues" evidence="1">
    <location>
        <begin position="10"/>
        <end position="21"/>
    </location>
</feature>
<evidence type="ECO:0000313" key="3">
    <source>
        <dbReference type="Proteomes" id="UP000698800"/>
    </source>
</evidence>
<dbReference type="OrthoDB" id="5397087at2759"/>
<comment type="caution">
    <text evidence="2">The sequence shown here is derived from an EMBL/GenBank/DDBJ whole genome shotgun (WGS) entry which is preliminary data.</text>
</comment>
<gene>
    <name evidence="2" type="ORF">FGG08_003205</name>
</gene>
<name>A0A9P8HYQ2_9PEZI</name>
<feature type="compositionally biased region" description="Basic and acidic residues" evidence="1">
    <location>
        <begin position="29"/>
        <end position="46"/>
    </location>
</feature>
<dbReference type="EMBL" id="JAGHQL010000055">
    <property type="protein sequence ID" value="KAH0542360.1"/>
    <property type="molecule type" value="Genomic_DNA"/>
</dbReference>
<accession>A0A9P8HYQ2</accession>
<feature type="region of interest" description="Disordered" evidence="1">
    <location>
        <begin position="212"/>
        <end position="239"/>
    </location>
</feature>